<accession>A0A285KEZ0</accession>
<organism evidence="1 2">
    <name type="scientific">Paractinoplanes atraurantiacus</name>
    <dbReference type="NCBI Taxonomy" id="1036182"/>
    <lineage>
        <taxon>Bacteria</taxon>
        <taxon>Bacillati</taxon>
        <taxon>Actinomycetota</taxon>
        <taxon>Actinomycetes</taxon>
        <taxon>Micromonosporales</taxon>
        <taxon>Micromonosporaceae</taxon>
        <taxon>Paractinoplanes</taxon>
    </lineage>
</organism>
<dbReference type="Proteomes" id="UP000219612">
    <property type="component" value="Unassembled WGS sequence"/>
</dbReference>
<evidence type="ECO:0000313" key="2">
    <source>
        <dbReference type="Proteomes" id="UP000219612"/>
    </source>
</evidence>
<name>A0A285KEZ0_9ACTN</name>
<sequence>MSYNPHRQAALAVADRWMADPELREHIAYAYQLTRDQDPDCAPVIDIFGQPHRGWDVGQLFALACLDHLLVSGRLYVAEHPLGTAPKRDKHREANQAALATYLDPDSRAAVDLMQRGAECDGLLTWKTPIPASGASGVIEIPPGSAPLEIGATDATTTCLHLCRRGAVARWPYGHKTLWTIGLRDRGEIQSVRTGIADTDDDFIGGLAEFMNNVWWGWHNRGPATLMRGLPVGAPST</sequence>
<keyword evidence="2" id="KW-1185">Reference proteome</keyword>
<proteinExistence type="predicted"/>
<reference evidence="1 2" key="1">
    <citation type="submission" date="2017-09" db="EMBL/GenBank/DDBJ databases">
        <authorList>
            <person name="Ehlers B."/>
            <person name="Leendertz F.H."/>
        </authorList>
    </citation>
    <scope>NUCLEOTIDE SEQUENCE [LARGE SCALE GENOMIC DNA]</scope>
    <source>
        <strain evidence="1 2">CGMCC 4.6857</strain>
    </source>
</reference>
<evidence type="ECO:0000313" key="1">
    <source>
        <dbReference type="EMBL" id="SNY70803.1"/>
    </source>
</evidence>
<dbReference type="AlphaFoldDB" id="A0A285KEZ0"/>
<protein>
    <submittedName>
        <fullName evidence="1">Uncharacterized protein</fullName>
    </submittedName>
</protein>
<gene>
    <name evidence="1" type="ORF">SAMN05421748_13859</name>
</gene>
<dbReference type="EMBL" id="OBDY01000038">
    <property type="protein sequence ID" value="SNY70803.1"/>
    <property type="molecule type" value="Genomic_DNA"/>
</dbReference>